<dbReference type="EMBL" id="BOOP01000008">
    <property type="protein sequence ID" value="GII37116.1"/>
    <property type="molecule type" value="Genomic_DNA"/>
</dbReference>
<protein>
    <submittedName>
        <fullName evidence="1">Uncharacterized protein</fullName>
    </submittedName>
</protein>
<comment type="caution">
    <text evidence="1">The sequence shown here is derived from an EMBL/GenBank/DDBJ whole genome shotgun (WGS) entry which is preliminary data.</text>
</comment>
<evidence type="ECO:0000313" key="1">
    <source>
        <dbReference type="EMBL" id="GII37116.1"/>
    </source>
</evidence>
<dbReference type="Proteomes" id="UP000622547">
    <property type="component" value="Unassembled WGS sequence"/>
</dbReference>
<evidence type="ECO:0000313" key="2">
    <source>
        <dbReference type="Proteomes" id="UP000622547"/>
    </source>
</evidence>
<accession>A0A8J3XE77</accession>
<proteinExistence type="predicted"/>
<dbReference type="AlphaFoldDB" id="A0A8J3XE77"/>
<sequence length="103" mass="12008">MTHWFRSYWDEADIWFYFEVDESGWVVRQVELQGPDGVPVVAASLEEWQHAQAAGRVNHYEATYGGTAERPVQEWDEHFPHTLTRAQFEAVWEQARRALESGA</sequence>
<name>A0A8J3XE77_9ACTN</name>
<reference evidence="1 2" key="1">
    <citation type="submission" date="2021-01" db="EMBL/GenBank/DDBJ databases">
        <title>Whole genome shotgun sequence of Planotetraspora phitsanulokensis NBRC 104273.</title>
        <authorList>
            <person name="Komaki H."/>
            <person name="Tamura T."/>
        </authorList>
    </citation>
    <scope>NUCLEOTIDE SEQUENCE [LARGE SCALE GENOMIC DNA]</scope>
    <source>
        <strain evidence="1 2">NBRC 104273</strain>
    </source>
</reference>
<gene>
    <name evidence="1" type="ORF">Pph01_21190</name>
</gene>
<organism evidence="1 2">
    <name type="scientific">Planotetraspora phitsanulokensis</name>
    <dbReference type="NCBI Taxonomy" id="575192"/>
    <lineage>
        <taxon>Bacteria</taxon>
        <taxon>Bacillati</taxon>
        <taxon>Actinomycetota</taxon>
        <taxon>Actinomycetes</taxon>
        <taxon>Streptosporangiales</taxon>
        <taxon>Streptosporangiaceae</taxon>
        <taxon>Planotetraspora</taxon>
    </lineage>
</organism>
<keyword evidence="2" id="KW-1185">Reference proteome</keyword>